<name>A0A165AGC0_9CRUS</name>
<dbReference type="Proteomes" id="UP000076858">
    <property type="component" value="Unassembled WGS sequence"/>
</dbReference>
<keyword evidence="2" id="KW-1185">Reference proteome</keyword>
<evidence type="ECO:0000313" key="2">
    <source>
        <dbReference type="Proteomes" id="UP000076858"/>
    </source>
</evidence>
<comment type="caution">
    <text evidence="1">The sequence shown here is derived from an EMBL/GenBank/DDBJ whole genome shotgun (WGS) entry which is preliminary data.</text>
</comment>
<gene>
    <name evidence="1" type="ORF">APZ42_016517</name>
</gene>
<organism evidence="1 2">
    <name type="scientific">Daphnia magna</name>
    <dbReference type="NCBI Taxonomy" id="35525"/>
    <lineage>
        <taxon>Eukaryota</taxon>
        <taxon>Metazoa</taxon>
        <taxon>Ecdysozoa</taxon>
        <taxon>Arthropoda</taxon>
        <taxon>Crustacea</taxon>
        <taxon>Branchiopoda</taxon>
        <taxon>Diplostraca</taxon>
        <taxon>Cladocera</taxon>
        <taxon>Anomopoda</taxon>
        <taxon>Daphniidae</taxon>
        <taxon>Daphnia</taxon>
    </lineage>
</organism>
<reference evidence="1 2" key="1">
    <citation type="submission" date="2016-03" db="EMBL/GenBank/DDBJ databases">
        <title>EvidentialGene: Evidence-directed Construction of Genes on Genomes.</title>
        <authorList>
            <person name="Gilbert D.G."/>
            <person name="Choi J.-H."/>
            <person name="Mockaitis K."/>
            <person name="Colbourne J."/>
            <person name="Pfrender M."/>
        </authorList>
    </citation>
    <scope>NUCLEOTIDE SEQUENCE [LARGE SCALE GENOMIC DNA]</scope>
    <source>
        <strain evidence="1 2">Xinb3</strain>
        <tissue evidence="1">Complete organism</tissue>
    </source>
</reference>
<dbReference type="EMBL" id="LRGB01000626">
    <property type="protein sequence ID" value="KZS17609.1"/>
    <property type="molecule type" value="Genomic_DNA"/>
</dbReference>
<proteinExistence type="predicted"/>
<protein>
    <submittedName>
        <fullName evidence="1">Uncharacterized protein</fullName>
    </submittedName>
</protein>
<dbReference type="PANTHER" id="PTHR28653">
    <property type="match status" value="1"/>
</dbReference>
<dbReference type="GO" id="GO:0000724">
    <property type="term" value="P:double-strand break repair via homologous recombination"/>
    <property type="evidence" value="ECO:0007669"/>
    <property type="project" value="TreeGrafter"/>
</dbReference>
<accession>A0A165AGC0</accession>
<dbReference type="AlphaFoldDB" id="A0A165AGC0"/>
<sequence length="184" mass="20962">MGYYFKQAALTHASLGKQVMCVMTKEFTRIPPTTHGLPNMEPGNMVNITFKYCQEMKSLSELLISFCSTQNELLPDVLVVNSLNEYKRSKLLLSGTQYASILSLLSETVEYIGRRKQTTVLLYVSLSLALTQEEQKTWIDLVKQWTHELWILEGNANRLVCGRIQVQFTVLGSNMFLKTVSEID</sequence>
<dbReference type="PANTHER" id="PTHR28653:SF1">
    <property type="entry name" value="ATPASE SWSAP1"/>
    <property type="match status" value="1"/>
</dbReference>
<evidence type="ECO:0000313" key="1">
    <source>
        <dbReference type="EMBL" id="KZS17609.1"/>
    </source>
</evidence>
<dbReference type="GO" id="GO:0097196">
    <property type="term" value="C:Shu complex"/>
    <property type="evidence" value="ECO:0007669"/>
    <property type="project" value="TreeGrafter"/>
</dbReference>
<dbReference type="OrthoDB" id="6353146at2759"/>
<dbReference type="GO" id="GO:0003697">
    <property type="term" value="F:single-stranded DNA binding"/>
    <property type="evidence" value="ECO:0007669"/>
    <property type="project" value="TreeGrafter"/>
</dbReference>